<dbReference type="SUPFAM" id="SSF53474">
    <property type="entry name" value="alpha/beta-Hydrolases"/>
    <property type="match status" value="1"/>
</dbReference>
<evidence type="ECO:0000313" key="3">
    <source>
        <dbReference type="EMBL" id="OQW49597.1"/>
    </source>
</evidence>
<sequence>MPLAIDPALFADSAISAETLALNRHIVDTFAGWPDPWAFPPSVIREARKQGRGIFPIRPASPRAESLDIPGPRGPINLRIVKPLQPSRGAFLHLHFGGWTLGSNDMHDWFFERIADATGLSVVSVDYKLAPEFPYPAGPDDCEAAALWLTREAGVRFGGTVLAIGGESAGAHLAVVTMVRLRERHGLVPFRAAALTAGSFDLTMTPSAANWGAEKLILNTRDIVNFARCYVPAGVALNHPDVSPMYADVRGLPPALFSVGTKDPLVDDSMFMAGRWIAAGNSAEIAIYPGGCHVFHMFDGALSETCLTRLTDFLATMTA</sequence>
<protein>
    <submittedName>
        <fullName evidence="3">Alpha/beta hydrolase</fullName>
    </submittedName>
</protein>
<accession>A0A1W9HQR4</accession>
<dbReference type="InterPro" id="IPR029058">
    <property type="entry name" value="AB_hydrolase_fold"/>
</dbReference>
<dbReference type="Gene3D" id="3.40.50.1820">
    <property type="entry name" value="alpha/beta hydrolase"/>
    <property type="match status" value="1"/>
</dbReference>
<comment type="caution">
    <text evidence="3">The sequence shown here is derived from an EMBL/GenBank/DDBJ whole genome shotgun (WGS) entry which is preliminary data.</text>
</comment>
<evidence type="ECO:0000256" key="1">
    <source>
        <dbReference type="ARBA" id="ARBA00022801"/>
    </source>
</evidence>
<dbReference type="STRING" id="1827387.A4S15_02400"/>
<dbReference type="AlphaFoldDB" id="A0A1W9HQR4"/>
<organism evidence="3 4">
    <name type="scientific">Candidatus Raskinella chloraquaticus</name>
    <dbReference type="NCBI Taxonomy" id="1951219"/>
    <lineage>
        <taxon>Bacteria</taxon>
        <taxon>Pseudomonadati</taxon>
        <taxon>Pseudomonadota</taxon>
        <taxon>Alphaproteobacteria</taxon>
        <taxon>Hyphomicrobiales</taxon>
        <taxon>Phreatobacteraceae</taxon>
        <taxon>Candidatus Raskinella</taxon>
    </lineage>
</organism>
<dbReference type="Proteomes" id="UP000192872">
    <property type="component" value="Unassembled WGS sequence"/>
</dbReference>
<dbReference type="GO" id="GO:0016787">
    <property type="term" value="F:hydrolase activity"/>
    <property type="evidence" value="ECO:0007669"/>
    <property type="project" value="UniProtKB-KW"/>
</dbReference>
<dbReference type="PANTHER" id="PTHR48081:SF8">
    <property type="entry name" value="ALPHA_BETA HYDROLASE FOLD-3 DOMAIN-CONTAINING PROTEIN-RELATED"/>
    <property type="match status" value="1"/>
</dbReference>
<name>A0A1W9HQR4_9HYPH</name>
<feature type="domain" description="Alpha/beta hydrolase fold-3" evidence="2">
    <location>
        <begin position="92"/>
        <end position="297"/>
    </location>
</feature>
<dbReference type="RefSeq" id="WP_376799800.1">
    <property type="nucleotide sequence ID" value="NZ_DBNB01000008.1"/>
</dbReference>
<dbReference type="PANTHER" id="PTHR48081">
    <property type="entry name" value="AB HYDROLASE SUPERFAMILY PROTEIN C4A8.06C"/>
    <property type="match status" value="1"/>
</dbReference>
<proteinExistence type="predicted"/>
<gene>
    <name evidence="3" type="ORF">A4S15_02400</name>
</gene>
<dbReference type="InterPro" id="IPR013094">
    <property type="entry name" value="AB_hydrolase_3"/>
</dbReference>
<evidence type="ECO:0000259" key="2">
    <source>
        <dbReference type="Pfam" id="PF07859"/>
    </source>
</evidence>
<dbReference type="EMBL" id="LWDL01000031">
    <property type="protein sequence ID" value="OQW49597.1"/>
    <property type="molecule type" value="Genomic_DNA"/>
</dbReference>
<dbReference type="InterPro" id="IPR050300">
    <property type="entry name" value="GDXG_lipolytic_enzyme"/>
</dbReference>
<evidence type="ECO:0000313" key="4">
    <source>
        <dbReference type="Proteomes" id="UP000192872"/>
    </source>
</evidence>
<keyword evidence="1 3" id="KW-0378">Hydrolase</keyword>
<dbReference type="Pfam" id="PF07859">
    <property type="entry name" value="Abhydrolase_3"/>
    <property type="match status" value="1"/>
</dbReference>
<reference evidence="3 4" key="1">
    <citation type="journal article" date="2017" name="Water Res.">
        <title>Comammox in drinking water systems.</title>
        <authorList>
            <person name="Wang Y."/>
            <person name="Ma L."/>
            <person name="Mao Y."/>
            <person name="Jiang X."/>
            <person name="Xia Y."/>
            <person name="Yu K."/>
            <person name="Li B."/>
            <person name="Zhang T."/>
        </authorList>
    </citation>
    <scope>NUCLEOTIDE SEQUENCE [LARGE SCALE GENOMIC DNA]</scope>
    <source>
        <strain evidence="3">SG_bin8</strain>
    </source>
</reference>